<dbReference type="FunFam" id="3.40.50.300:FF:000789">
    <property type="entry name" value="DNA replication ATP-dependent helicase/nuclease DNA2"/>
    <property type="match status" value="1"/>
</dbReference>
<dbReference type="GO" id="GO:0051539">
    <property type="term" value="F:4 iron, 4 sulfur cluster binding"/>
    <property type="evidence" value="ECO:0007669"/>
    <property type="project" value="UniProtKB-KW"/>
</dbReference>
<dbReference type="CDD" id="cd22318">
    <property type="entry name" value="DNA2_N-like"/>
    <property type="match status" value="1"/>
</dbReference>
<dbReference type="InterPro" id="IPR047187">
    <property type="entry name" value="SF1_C_Upf1"/>
</dbReference>
<dbReference type="InterPro" id="IPR050534">
    <property type="entry name" value="Coronavir_polyprotein_1ab"/>
</dbReference>
<keyword evidence="20" id="KW-0539">Nucleus</keyword>
<dbReference type="Gene3D" id="3.40.50.300">
    <property type="entry name" value="P-loop containing nucleotide triphosphate hydrolases"/>
    <property type="match status" value="2"/>
</dbReference>
<evidence type="ECO:0000259" key="25">
    <source>
        <dbReference type="Pfam" id="PF13086"/>
    </source>
</evidence>
<dbReference type="Pfam" id="PF13087">
    <property type="entry name" value="AAA_12"/>
    <property type="match status" value="1"/>
</dbReference>
<evidence type="ECO:0000256" key="12">
    <source>
        <dbReference type="ARBA" id="ARBA00022763"/>
    </source>
</evidence>
<feature type="compositionally biased region" description="Basic and acidic residues" evidence="23">
    <location>
        <begin position="960"/>
        <end position="971"/>
    </location>
</feature>
<evidence type="ECO:0000313" key="27">
    <source>
        <dbReference type="EMBL" id="ORY88330.1"/>
    </source>
</evidence>
<evidence type="ECO:0000256" key="17">
    <source>
        <dbReference type="ARBA" id="ARBA00023014"/>
    </source>
</evidence>
<keyword evidence="21" id="KW-0511">Multifunctional enzyme</keyword>
<keyword evidence="13" id="KW-0378">Hydrolase</keyword>
<dbReference type="GO" id="GO:0016887">
    <property type="term" value="F:ATP hydrolysis activity"/>
    <property type="evidence" value="ECO:0007669"/>
    <property type="project" value="RHEA"/>
</dbReference>
<reference evidence="27 28" key="1">
    <citation type="submission" date="2016-07" db="EMBL/GenBank/DDBJ databases">
        <title>Pervasive Adenine N6-methylation of Active Genes in Fungi.</title>
        <authorList>
            <consortium name="DOE Joint Genome Institute"/>
            <person name="Mondo S.J."/>
            <person name="Dannebaum R.O."/>
            <person name="Kuo R.C."/>
            <person name="Labutti K."/>
            <person name="Haridas S."/>
            <person name="Kuo A."/>
            <person name="Salamov A."/>
            <person name="Ahrendt S.R."/>
            <person name="Lipzen A."/>
            <person name="Sullivan W."/>
            <person name="Andreopoulos W.B."/>
            <person name="Clum A."/>
            <person name="Lindquist E."/>
            <person name="Daum C."/>
            <person name="Ramamoorthy G.K."/>
            <person name="Gryganskyi A."/>
            <person name="Culley D."/>
            <person name="Magnuson J.K."/>
            <person name="James T.Y."/>
            <person name="O'Malley M.A."/>
            <person name="Stajich J.E."/>
            <person name="Spatafora J.W."/>
            <person name="Visel A."/>
            <person name="Grigoriev I.V."/>
        </authorList>
    </citation>
    <scope>NUCLEOTIDE SEQUENCE [LARGE SCALE GENOMIC DNA]</scope>
    <source>
        <strain evidence="27 28">62-1032</strain>
    </source>
</reference>
<keyword evidence="19" id="KW-0234">DNA repair</keyword>
<evidence type="ECO:0000256" key="4">
    <source>
        <dbReference type="ARBA" id="ARBA00012551"/>
    </source>
</evidence>
<comment type="cofactor">
    <cofactor evidence="1">
        <name>[4Fe-4S] cluster</name>
        <dbReference type="ChEBI" id="CHEBI:49883"/>
    </cofactor>
</comment>
<dbReference type="Gene3D" id="3.90.320.10">
    <property type="match status" value="1"/>
</dbReference>
<evidence type="ECO:0000256" key="7">
    <source>
        <dbReference type="ARBA" id="ARBA00022705"/>
    </source>
</evidence>
<evidence type="ECO:0000256" key="19">
    <source>
        <dbReference type="ARBA" id="ARBA00023204"/>
    </source>
</evidence>
<comment type="catalytic activity">
    <reaction evidence="22">
        <text>ATP + H2O = ADP + phosphate + H(+)</text>
        <dbReference type="Rhea" id="RHEA:13065"/>
        <dbReference type="ChEBI" id="CHEBI:15377"/>
        <dbReference type="ChEBI" id="CHEBI:15378"/>
        <dbReference type="ChEBI" id="CHEBI:30616"/>
        <dbReference type="ChEBI" id="CHEBI:43474"/>
        <dbReference type="ChEBI" id="CHEBI:456216"/>
        <dbReference type="EC" id="3.6.4.12"/>
    </reaction>
</comment>
<keyword evidence="12" id="KW-0227">DNA damage</keyword>
<dbReference type="GO" id="GO:0006281">
    <property type="term" value="P:DNA repair"/>
    <property type="evidence" value="ECO:0007669"/>
    <property type="project" value="UniProtKB-KW"/>
</dbReference>
<keyword evidence="16" id="KW-0408">Iron</keyword>
<evidence type="ECO:0000313" key="28">
    <source>
        <dbReference type="Proteomes" id="UP000193467"/>
    </source>
</evidence>
<evidence type="ECO:0000256" key="11">
    <source>
        <dbReference type="ARBA" id="ARBA00022759"/>
    </source>
</evidence>
<dbReference type="GO" id="GO:0043139">
    <property type="term" value="F:5'-3' DNA helicase activity"/>
    <property type="evidence" value="ECO:0007669"/>
    <property type="project" value="TreeGrafter"/>
</dbReference>
<dbReference type="InterPro" id="IPR014808">
    <property type="entry name" value="DNA_replication_fac_Dna2_N"/>
</dbReference>
<keyword evidence="15" id="KW-0067">ATP-binding</keyword>
<dbReference type="PANTHER" id="PTHR43788">
    <property type="entry name" value="DNA2/NAM7 HELICASE FAMILY MEMBER"/>
    <property type="match status" value="1"/>
</dbReference>
<evidence type="ECO:0000256" key="1">
    <source>
        <dbReference type="ARBA" id="ARBA00001966"/>
    </source>
</evidence>
<evidence type="ECO:0000256" key="2">
    <source>
        <dbReference type="ARBA" id="ARBA00004123"/>
    </source>
</evidence>
<dbReference type="PANTHER" id="PTHR43788:SF8">
    <property type="entry name" value="DNA-BINDING PROTEIN SMUBP-2"/>
    <property type="match status" value="1"/>
</dbReference>
<keyword evidence="8" id="KW-0540">Nuclease</keyword>
<evidence type="ECO:0000256" key="8">
    <source>
        <dbReference type="ARBA" id="ARBA00022722"/>
    </source>
</evidence>
<dbReference type="InterPro" id="IPR011604">
    <property type="entry name" value="PDDEXK-like_dom_sf"/>
</dbReference>
<keyword evidence="14" id="KW-0347">Helicase</keyword>
<dbReference type="GO" id="GO:0004519">
    <property type="term" value="F:endonuclease activity"/>
    <property type="evidence" value="ECO:0007669"/>
    <property type="project" value="UniProtKB-KW"/>
</dbReference>
<dbReference type="InterPro" id="IPR041679">
    <property type="entry name" value="DNA2/NAM7-like_C"/>
</dbReference>
<evidence type="ECO:0000256" key="14">
    <source>
        <dbReference type="ARBA" id="ARBA00022806"/>
    </source>
</evidence>
<dbReference type="InterPro" id="IPR041677">
    <property type="entry name" value="DNA2/NAM7_AAA_11"/>
</dbReference>
<sequence>GDIINLVGDFDIDSTPSLTVSRLSGLLILHPDILVSSTKVADSAHCARKALLQEITRIVGGSTPSLVYGNMLHELMQACMTEGRWEDEWRESKIDEIVAREVQTLWAMDVQVEKARESMREKSKAFGEFKEMFVGGKQPKPNAFCSDLHSSSSSDARLAITETLSVEEDIWSPKYGLKGKIDVSVSGTLVDGGDVTQQGIARHEGTLPFEIKTGRTSAGMDHRAQTMLYTLLMSDRYDEAISAGLLFYSQSNQVLRVKAARNEIRGLLIARNELATYLHRRMTLSDGTEALWEENGGEQAGEEEDEKQLLPAPIDDERSCKRCYVADACMLFRKAVEGDTEISTDEDAPLQLLYEDKTGFLTEEHTTFFKKWEKLISYEEQELVRFKKEIWTMGAEERMLVGRCLANMSIDTSYRPPESTGDRKMHRYTYRLHHSIPLATQATSSQRAARSLIGGSLTVKDPIVVSLEHPHVLSISRGFVLEITAHHIVLGVDHSLVDNPQAARQLPNSTQAGDLVFRIDKDELAAGMGRIRDNLIQLFVAKGDEKRRRLVVDLEAPEFDDSLVASGSTTRRKLIPSHLNEDQERAVEKVLSARDYALIMGFPGTGKTTTIAEILKALAKAGKSVLLTSYTHSAVDNLLLKVKDTDLSILRLGSRDKIMPALHHLTIDPDNKATSLAQLDHQLMMPQIVATTCLGINDSFLLWCVRNQAARKGGLDVSLFKLLADQHPTAVVELAHQYRMNEDIMYLSNKLVYEDKLKIGSADVATQKLQLPRNEALADEKPWLRGLLAPERAVIFVDTDQLPAREQKKGPLVENEMEACLVTETANALIRCGVAETEVGVIALYRQQIKLITRKLEHLPDVEILTADRSQGRDKSCIIMSLTRSNAEGQIGDLLKDWRRINVCLTRAKSKLIVFGSRSTLASAPLDHLRRFFAAVDEKGWTYTLPKEAGEGLSSPRVQVKREAKEEERVDSSSSPSAPKKIRRGGGALALGGPLSQDVVNSLL</sequence>
<keyword evidence="9" id="KW-0479">Metal-binding</keyword>
<dbReference type="OrthoDB" id="6513042at2759"/>
<evidence type="ECO:0000256" key="3">
    <source>
        <dbReference type="ARBA" id="ARBA00007913"/>
    </source>
</evidence>
<dbReference type="Pfam" id="PF08696">
    <property type="entry name" value="Dna2"/>
    <property type="match status" value="1"/>
</dbReference>
<comment type="similarity">
    <text evidence="3">Belongs to the DNA2/NAM7 helicase family.</text>
</comment>
<evidence type="ECO:0000256" key="9">
    <source>
        <dbReference type="ARBA" id="ARBA00022723"/>
    </source>
</evidence>
<evidence type="ECO:0000256" key="20">
    <source>
        <dbReference type="ARBA" id="ARBA00023242"/>
    </source>
</evidence>
<dbReference type="CDD" id="cd18808">
    <property type="entry name" value="SF1_C_Upf1"/>
    <property type="match status" value="1"/>
</dbReference>
<feature type="non-terminal residue" evidence="27">
    <location>
        <position position="1"/>
    </location>
</feature>
<feature type="domain" description="DNA2/NAM7 helicase helicase" evidence="25">
    <location>
        <begin position="578"/>
        <end position="669"/>
    </location>
</feature>
<accession>A0A1Y2FWC8</accession>
<dbReference type="GO" id="GO:0003677">
    <property type="term" value="F:DNA binding"/>
    <property type="evidence" value="ECO:0007669"/>
    <property type="project" value="UniProtKB-KW"/>
</dbReference>
<gene>
    <name evidence="27" type="ORF">BCR35DRAFT_263617</name>
</gene>
<evidence type="ECO:0000259" key="26">
    <source>
        <dbReference type="Pfam" id="PF13087"/>
    </source>
</evidence>
<evidence type="ECO:0000256" key="22">
    <source>
        <dbReference type="ARBA" id="ARBA00047995"/>
    </source>
</evidence>
<dbReference type="GO" id="GO:0006260">
    <property type="term" value="P:DNA replication"/>
    <property type="evidence" value="ECO:0007669"/>
    <property type="project" value="UniProtKB-KW"/>
</dbReference>
<name>A0A1Y2FWC8_9BASI</name>
<protein>
    <recommendedName>
        <fullName evidence="5">DNA replication ATP-dependent helicase/nuclease DNA2</fullName>
        <ecNumber evidence="4">3.6.4.12</ecNumber>
    </recommendedName>
</protein>
<keyword evidence="28" id="KW-1185">Reference proteome</keyword>
<evidence type="ECO:0000256" key="23">
    <source>
        <dbReference type="SAM" id="MobiDB-lite"/>
    </source>
</evidence>
<dbReference type="GO" id="GO:0005634">
    <property type="term" value="C:nucleus"/>
    <property type="evidence" value="ECO:0007669"/>
    <property type="project" value="UniProtKB-SubCell"/>
</dbReference>
<evidence type="ECO:0000256" key="18">
    <source>
        <dbReference type="ARBA" id="ARBA00023125"/>
    </source>
</evidence>
<feature type="domain" description="DNA2/NAM7 helicase-like C-terminal" evidence="26">
    <location>
        <begin position="715"/>
        <end position="918"/>
    </location>
</feature>
<comment type="subcellular location">
    <subcellularLocation>
        <location evidence="2">Nucleus</location>
    </subcellularLocation>
</comment>
<organism evidence="27 28">
    <name type="scientific">Leucosporidium creatinivorum</name>
    <dbReference type="NCBI Taxonomy" id="106004"/>
    <lineage>
        <taxon>Eukaryota</taxon>
        <taxon>Fungi</taxon>
        <taxon>Dikarya</taxon>
        <taxon>Basidiomycota</taxon>
        <taxon>Pucciniomycotina</taxon>
        <taxon>Microbotryomycetes</taxon>
        <taxon>Leucosporidiales</taxon>
        <taxon>Leucosporidium</taxon>
    </lineage>
</organism>
<keyword evidence="17" id="KW-0411">Iron-sulfur</keyword>
<evidence type="ECO:0000256" key="10">
    <source>
        <dbReference type="ARBA" id="ARBA00022741"/>
    </source>
</evidence>
<evidence type="ECO:0000256" key="15">
    <source>
        <dbReference type="ARBA" id="ARBA00022840"/>
    </source>
</evidence>
<keyword evidence="6" id="KW-0004">4Fe-4S</keyword>
<dbReference type="GO" id="GO:0005737">
    <property type="term" value="C:cytoplasm"/>
    <property type="evidence" value="ECO:0007669"/>
    <property type="project" value="TreeGrafter"/>
</dbReference>
<feature type="region of interest" description="Disordered" evidence="23">
    <location>
        <begin position="951"/>
        <end position="1004"/>
    </location>
</feature>
<keyword evidence="10" id="KW-0547">Nucleotide-binding</keyword>
<evidence type="ECO:0000256" key="6">
    <source>
        <dbReference type="ARBA" id="ARBA00022485"/>
    </source>
</evidence>
<dbReference type="EC" id="3.6.4.12" evidence="4"/>
<keyword evidence="7" id="KW-0235">DNA replication</keyword>
<evidence type="ECO:0000256" key="13">
    <source>
        <dbReference type="ARBA" id="ARBA00022801"/>
    </source>
</evidence>
<dbReference type="Proteomes" id="UP000193467">
    <property type="component" value="Unassembled WGS sequence"/>
</dbReference>
<proteinExistence type="inferred from homology"/>
<dbReference type="InterPro" id="IPR027417">
    <property type="entry name" value="P-loop_NTPase"/>
</dbReference>
<dbReference type="STRING" id="106004.A0A1Y2FWC8"/>
<comment type="caution">
    <text evidence="27">The sequence shown here is derived from an EMBL/GenBank/DDBJ whole genome shotgun (WGS) entry which is preliminary data.</text>
</comment>
<dbReference type="EMBL" id="MCGR01000011">
    <property type="protein sequence ID" value="ORY88330.1"/>
    <property type="molecule type" value="Genomic_DNA"/>
</dbReference>
<evidence type="ECO:0000256" key="21">
    <source>
        <dbReference type="ARBA" id="ARBA00023268"/>
    </source>
</evidence>
<evidence type="ECO:0000256" key="16">
    <source>
        <dbReference type="ARBA" id="ARBA00023004"/>
    </source>
</evidence>
<dbReference type="InParanoid" id="A0A1Y2FWC8"/>
<evidence type="ECO:0000256" key="5">
    <source>
        <dbReference type="ARBA" id="ARBA00021516"/>
    </source>
</evidence>
<evidence type="ECO:0000259" key="24">
    <source>
        <dbReference type="Pfam" id="PF08696"/>
    </source>
</evidence>
<dbReference type="AlphaFoldDB" id="A0A1Y2FWC8"/>
<dbReference type="FunCoup" id="A0A1Y2FWC8">
    <property type="interactions" value="361"/>
</dbReference>
<dbReference type="SUPFAM" id="SSF52540">
    <property type="entry name" value="P-loop containing nucleoside triphosphate hydrolases"/>
    <property type="match status" value="1"/>
</dbReference>
<feature type="domain" description="DNA replication factor Dna2 N-terminal" evidence="24">
    <location>
        <begin position="1"/>
        <end position="186"/>
    </location>
</feature>
<dbReference type="GO" id="GO:0005524">
    <property type="term" value="F:ATP binding"/>
    <property type="evidence" value="ECO:0007669"/>
    <property type="project" value="UniProtKB-KW"/>
</dbReference>
<dbReference type="GO" id="GO:0046872">
    <property type="term" value="F:metal ion binding"/>
    <property type="evidence" value="ECO:0007669"/>
    <property type="project" value="UniProtKB-KW"/>
</dbReference>
<keyword evidence="18" id="KW-0238">DNA-binding</keyword>
<keyword evidence="11" id="KW-0255">Endonuclease</keyword>
<dbReference type="Pfam" id="PF13086">
    <property type="entry name" value="AAA_11"/>
    <property type="match status" value="1"/>
</dbReference>